<proteinExistence type="predicted"/>
<evidence type="ECO:0000313" key="3">
    <source>
        <dbReference type="Proteomes" id="UP000076078"/>
    </source>
</evidence>
<dbReference type="EMBL" id="LODT01000006">
    <property type="protein sequence ID" value="KYR01660.1"/>
    <property type="molecule type" value="Genomic_DNA"/>
</dbReference>
<protein>
    <submittedName>
        <fullName evidence="2">Uncharacterized protein</fullName>
    </submittedName>
</protein>
<dbReference type="Proteomes" id="UP000076078">
    <property type="component" value="Unassembled WGS sequence"/>
</dbReference>
<feature type="region of interest" description="Disordered" evidence="1">
    <location>
        <begin position="88"/>
        <end position="121"/>
    </location>
</feature>
<comment type="caution">
    <text evidence="2">The sequence shown here is derived from an EMBL/GenBank/DDBJ whole genome shotgun (WGS) entry which is preliminary data.</text>
</comment>
<feature type="compositionally biased region" description="Basic residues" evidence="1">
    <location>
        <begin position="91"/>
        <end position="103"/>
    </location>
</feature>
<accession>A0A152A611</accession>
<evidence type="ECO:0000256" key="1">
    <source>
        <dbReference type="SAM" id="MobiDB-lite"/>
    </source>
</evidence>
<dbReference type="AlphaFoldDB" id="A0A152A611"/>
<reference evidence="2 3" key="1">
    <citation type="submission" date="2015-12" db="EMBL/GenBank/DDBJ databases">
        <title>Dictyostelia acquired genes for synthesis and detection of signals that induce cell-type specialization by lateral gene transfer from prokaryotes.</title>
        <authorList>
            <person name="Gloeckner G."/>
            <person name="Schaap P."/>
        </authorList>
    </citation>
    <scope>NUCLEOTIDE SEQUENCE [LARGE SCALE GENOMIC DNA]</scope>
    <source>
        <strain evidence="2 3">TK</strain>
    </source>
</reference>
<keyword evidence="3" id="KW-1185">Reference proteome</keyword>
<sequence length="121" mass="12439">MGKASPVLHSRAELQDAYQSGGMVSSFGGPNMQTSLGQQGDGVLDWLKKANKYLKDKKIISSVARVLGTAGVPVAGTVADVAGKLGYGGAKLKKKGSGKKKQKGSTSYGINGGKKKKGKSK</sequence>
<gene>
    <name evidence="2" type="ORF">DLAC_01662</name>
</gene>
<evidence type="ECO:0000313" key="2">
    <source>
        <dbReference type="EMBL" id="KYR01660.1"/>
    </source>
</evidence>
<organism evidence="2 3">
    <name type="scientific">Tieghemostelium lacteum</name>
    <name type="common">Slime mold</name>
    <name type="synonym">Dictyostelium lacteum</name>
    <dbReference type="NCBI Taxonomy" id="361077"/>
    <lineage>
        <taxon>Eukaryota</taxon>
        <taxon>Amoebozoa</taxon>
        <taxon>Evosea</taxon>
        <taxon>Eumycetozoa</taxon>
        <taxon>Dictyostelia</taxon>
        <taxon>Dictyosteliales</taxon>
        <taxon>Raperosteliaceae</taxon>
        <taxon>Tieghemostelium</taxon>
    </lineage>
</organism>
<dbReference type="InParanoid" id="A0A152A611"/>
<name>A0A152A611_TIELA</name>